<dbReference type="InterPro" id="IPR001119">
    <property type="entry name" value="SLH_dom"/>
</dbReference>
<dbReference type="SUPFAM" id="SSF51126">
    <property type="entry name" value="Pectin lyase-like"/>
    <property type="match status" value="1"/>
</dbReference>
<evidence type="ECO:0000256" key="4">
    <source>
        <dbReference type="ARBA" id="ARBA00022525"/>
    </source>
</evidence>
<dbReference type="InterPro" id="IPR051465">
    <property type="entry name" value="Cell_Envelope_Struct_Comp"/>
</dbReference>
<comment type="subcellular location">
    <subcellularLocation>
        <location evidence="1">Cell envelope</location>
    </subcellularLocation>
    <subcellularLocation>
        <location evidence="2">Cell outer membrane</location>
    </subcellularLocation>
    <subcellularLocation>
        <location evidence="3">Secreted</location>
    </subcellularLocation>
</comment>
<sequence length="993" mass="107966">MKKQLLSAMLAIVLLFSSAPLNAFAEEQYIDEPSVSTTDEENKPQDGENEKPAEENENPVEEELEKDENINPENSQEEVLKEEEQIIEPRALYAGEVEVSTVAELQDVVNGATEDTIITLADGFEFGAATLNVPDVNVIVDGGNRVWNSGRITVNGAGTGSLTIKNLKMDGTSNTKRMLENKATNGKLVLDKMEFYNSVNTGVIDAGAIDISTSGDATTEINNTHIYDNISGRGPAIYLGENSNVDINNSTIEKNSGNAGGWEAGAIASKNYRGILNINNTVFRENKNRAAYTGVFGGGGGAMSIHYLYGTINIDESVFDKNESNGEGLETVAKTYDGGAIYIIDGRDGAEFNVDKTTFSNNTAYDDGGAIMVQGTGNPGLTTNISNSTFYNNKAYGLDGANYSGGAIQFFKNGGTSKMTNSILSSTFVENQSGNEQSVIEQRGGAIGGSGSSLAATFTRNDSLFIGNQVYGQNGAVNTASNYKDVSNNTTTQAGGPNVINADKGATPQYTVDDVLGIKNIMLTENQSNIKAGVNSEIIKTIPIKPEGIADNTYTGTAAIPEKDQRGFVRYKDQGAVEISWVKYNSNGGVFNISELTSYDGKVYYEPNDEDKITDYYTVGNIKGEANVVDGKDTLKATLEGKEFKGWNTEADGSGETYAVGKYLTYADENIILYAVWGEKTPEPIEEYRVTYNGNTNDSGTAPVDTNNPYAKDSEVTVLSKGDLAKKDYTFKGWNTSAGDTFKITADTTLYAQWQKDSEDSGTGWTWSGSSSTTSKESPKTEETLAHMAYLNGYPDNTIRPQGSITRAEVAAIFARLKVGEANIPSAKANYSDVNASDWYAKYIAFVTDNKIMEGYEDGSFKPNDKITRAEFTAVVARYSSLVNVESSFEDVSVHWAEKYIGAVTSKGWINGYPDKTFKPEKDISREEVATMVNKMLDRKVDRDGLNNLSIKNFTDLDENSWSYFDVVEASNSHKYVRRTLGDIMENWKELIK</sequence>
<name>A0A1M5UGU0_9FIRM</name>
<feature type="region of interest" description="Disordered" evidence="8">
    <location>
        <begin position="758"/>
        <end position="781"/>
    </location>
</feature>
<evidence type="ECO:0000313" key="11">
    <source>
        <dbReference type="EMBL" id="SHH61863.1"/>
    </source>
</evidence>
<feature type="domain" description="SLH" evidence="10">
    <location>
        <begin position="891"/>
        <end position="947"/>
    </location>
</feature>
<dbReference type="STRING" id="1120995.SAMN02745245_01759"/>
<feature type="region of interest" description="Disordered" evidence="8">
    <location>
        <begin position="30"/>
        <end position="82"/>
    </location>
</feature>
<dbReference type="InterPro" id="IPR011050">
    <property type="entry name" value="Pectin_lyase_fold/virulence"/>
</dbReference>
<evidence type="ECO:0000256" key="2">
    <source>
        <dbReference type="ARBA" id="ARBA00004442"/>
    </source>
</evidence>
<feature type="compositionally biased region" description="Acidic residues" evidence="8">
    <location>
        <begin position="55"/>
        <end position="66"/>
    </location>
</feature>
<dbReference type="EMBL" id="FQXI01000016">
    <property type="protein sequence ID" value="SHH61863.1"/>
    <property type="molecule type" value="Genomic_DNA"/>
</dbReference>
<feature type="domain" description="SLH" evidence="10">
    <location>
        <begin position="765"/>
        <end position="826"/>
    </location>
</feature>
<dbReference type="InterPro" id="IPR003368">
    <property type="entry name" value="POMP_repeat"/>
</dbReference>
<reference evidence="12" key="1">
    <citation type="submission" date="2016-11" db="EMBL/GenBank/DDBJ databases">
        <authorList>
            <person name="Varghese N."/>
            <person name="Submissions S."/>
        </authorList>
    </citation>
    <scope>NUCLEOTIDE SEQUENCE [LARGE SCALE GENOMIC DNA]</scope>
    <source>
        <strain evidence="12">DSM 21120</strain>
    </source>
</reference>
<feature type="compositionally biased region" description="Basic and acidic residues" evidence="8">
    <location>
        <begin position="40"/>
        <end position="54"/>
    </location>
</feature>
<protein>
    <submittedName>
        <fullName evidence="11">Listeria/Bacterioides repeat-containing protein</fullName>
    </submittedName>
</protein>
<dbReference type="InterPro" id="IPR006626">
    <property type="entry name" value="PbH1"/>
</dbReference>
<dbReference type="PANTHER" id="PTHR43308">
    <property type="entry name" value="OUTER MEMBRANE PROTEIN ALPHA-RELATED"/>
    <property type="match status" value="1"/>
</dbReference>
<keyword evidence="12" id="KW-1185">Reference proteome</keyword>
<dbReference type="GO" id="GO:0009279">
    <property type="term" value="C:cell outer membrane"/>
    <property type="evidence" value="ECO:0007669"/>
    <property type="project" value="UniProtKB-SubCell"/>
</dbReference>
<evidence type="ECO:0000256" key="3">
    <source>
        <dbReference type="ARBA" id="ARBA00004613"/>
    </source>
</evidence>
<evidence type="ECO:0000256" key="9">
    <source>
        <dbReference type="SAM" id="SignalP"/>
    </source>
</evidence>
<dbReference type="OrthoDB" id="1698971at2"/>
<evidence type="ECO:0000313" key="12">
    <source>
        <dbReference type="Proteomes" id="UP000184032"/>
    </source>
</evidence>
<dbReference type="Pfam" id="PF09479">
    <property type="entry name" value="Flg_new"/>
    <property type="match status" value="2"/>
</dbReference>
<evidence type="ECO:0000256" key="6">
    <source>
        <dbReference type="ARBA" id="ARBA00023136"/>
    </source>
</evidence>
<feature type="signal peptide" evidence="9">
    <location>
        <begin position="1"/>
        <end position="25"/>
    </location>
</feature>
<keyword evidence="4" id="KW-0964">Secreted</keyword>
<dbReference type="Pfam" id="PF02415">
    <property type="entry name" value="Chlam_PMP"/>
    <property type="match status" value="1"/>
</dbReference>
<keyword evidence="5 9" id="KW-0732">Signal</keyword>
<evidence type="ECO:0000256" key="5">
    <source>
        <dbReference type="ARBA" id="ARBA00022729"/>
    </source>
</evidence>
<proteinExistence type="predicted"/>
<evidence type="ECO:0000256" key="1">
    <source>
        <dbReference type="ARBA" id="ARBA00004196"/>
    </source>
</evidence>
<dbReference type="SMART" id="SM00710">
    <property type="entry name" value="PbH1"/>
    <property type="match status" value="3"/>
</dbReference>
<dbReference type="AlphaFoldDB" id="A0A1M5UGU0"/>
<dbReference type="PROSITE" id="PS51272">
    <property type="entry name" value="SLH"/>
    <property type="match status" value="3"/>
</dbReference>
<evidence type="ECO:0000256" key="8">
    <source>
        <dbReference type="SAM" id="MobiDB-lite"/>
    </source>
</evidence>
<evidence type="ECO:0000259" key="10">
    <source>
        <dbReference type="PROSITE" id="PS51272"/>
    </source>
</evidence>
<feature type="compositionally biased region" description="Low complexity" evidence="8">
    <location>
        <begin position="761"/>
        <end position="776"/>
    </location>
</feature>
<keyword evidence="7" id="KW-0998">Cell outer membrane</keyword>
<keyword evidence="6" id="KW-0472">Membrane</keyword>
<gene>
    <name evidence="11" type="ORF">SAMN02745245_01759</name>
</gene>
<dbReference type="Proteomes" id="UP000184032">
    <property type="component" value="Unassembled WGS sequence"/>
</dbReference>
<dbReference type="NCBIfam" id="TIGR01376">
    <property type="entry name" value="POMP_repeat"/>
    <property type="match status" value="1"/>
</dbReference>
<evidence type="ECO:0000256" key="7">
    <source>
        <dbReference type="ARBA" id="ARBA00023237"/>
    </source>
</evidence>
<feature type="domain" description="SLH" evidence="10">
    <location>
        <begin position="827"/>
        <end position="890"/>
    </location>
</feature>
<dbReference type="Pfam" id="PF00395">
    <property type="entry name" value="SLH"/>
    <property type="match status" value="3"/>
</dbReference>
<dbReference type="RefSeq" id="WP_073185467.1">
    <property type="nucleotide sequence ID" value="NZ_FQXI01000016.1"/>
</dbReference>
<dbReference type="GO" id="GO:0005576">
    <property type="term" value="C:extracellular region"/>
    <property type="evidence" value="ECO:0007669"/>
    <property type="project" value="UniProtKB-SubCell"/>
</dbReference>
<dbReference type="InterPro" id="IPR013378">
    <property type="entry name" value="InlB-like_B-rpt"/>
</dbReference>
<accession>A0A1M5UGU0</accession>
<dbReference type="InterPro" id="IPR042229">
    <property type="entry name" value="Listeria/Bacterioides_rpt_sf"/>
</dbReference>
<organism evidence="11 12">
    <name type="scientific">Anaerosphaera aminiphila DSM 21120</name>
    <dbReference type="NCBI Taxonomy" id="1120995"/>
    <lineage>
        <taxon>Bacteria</taxon>
        <taxon>Bacillati</taxon>
        <taxon>Bacillota</taxon>
        <taxon>Tissierellia</taxon>
        <taxon>Tissierellales</taxon>
        <taxon>Peptoniphilaceae</taxon>
        <taxon>Anaerosphaera</taxon>
    </lineage>
</organism>
<dbReference type="Gene3D" id="2.60.40.4270">
    <property type="entry name" value="Listeria-Bacteroides repeat domain"/>
    <property type="match status" value="2"/>
</dbReference>
<feature type="chain" id="PRO_5012454818" evidence="9">
    <location>
        <begin position="26"/>
        <end position="993"/>
    </location>
</feature>